<evidence type="ECO:0000259" key="6">
    <source>
        <dbReference type="Pfam" id="PF04932"/>
    </source>
</evidence>
<evidence type="ECO:0000256" key="1">
    <source>
        <dbReference type="ARBA" id="ARBA00004141"/>
    </source>
</evidence>
<keyword evidence="2 5" id="KW-0812">Transmembrane</keyword>
<feature type="transmembrane region" description="Helical" evidence="5">
    <location>
        <begin position="92"/>
        <end position="113"/>
    </location>
</feature>
<gene>
    <name evidence="8" type="ORF">OHM77_10920</name>
</gene>
<feature type="transmembrane region" description="Helical" evidence="5">
    <location>
        <begin position="426"/>
        <end position="446"/>
    </location>
</feature>
<dbReference type="Proteomes" id="UP001234916">
    <property type="component" value="Chromosome"/>
</dbReference>
<keyword evidence="3 5" id="KW-1133">Transmembrane helix</keyword>
<feature type="transmembrane region" description="Helical" evidence="5">
    <location>
        <begin position="201"/>
        <end position="234"/>
    </location>
</feature>
<proteinExistence type="predicted"/>
<name>A0AA49FJD0_9PROT</name>
<feature type="transmembrane region" description="Helical" evidence="5">
    <location>
        <begin position="65"/>
        <end position="86"/>
    </location>
</feature>
<evidence type="ECO:0000256" key="2">
    <source>
        <dbReference type="ARBA" id="ARBA00022692"/>
    </source>
</evidence>
<comment type="subcellular location">
    <subcellularLocation>
        <location evidence="1">Membrane</location>
        <topology evidence="1">Multi-pass membrane protein</topology>
    </subcellularLocation>
</comment>
<accession>A0AA49FJD0</accession>
<evidence type="ECO:0000313" key="8">
    <source>
        <dbReference type="EMBL" id="WIM05201.1"/>
    </source>
</evidence>
<dbReference type="Pfam" id="PF04932">
    <property type="entry name" value="Wzy_C"/>
    <property type="match status" value="1"/>
</dbReference>
<evidence type="ECO:0000259" key="7">
    <source>
        <dbReference type="Pfam" id="PF11846"/>
    </source>
</evidence>
<feature type="transmembrane region" description="Helical" evidence="5">
    <location>
        <begin position="12"/>
        <end position="29"/>
    </location>
</feature>
<feature type="transmembrane region" description="Helical" evidence="5">
    <location>
        <begin position="41"/>
        <end position="58"/>
    </location>
</feature>
<dbReference type="InterPro" id="IPR051533">
    <property type="entry name" value="WaaL-like"/>
</dbReference>
<dbReference type="AlphaFoldDB" id="A0AA49FJD0"/>
<feature type="transmembrane region" description="Helical" evidence="5">
    <location>
        <begin position="349"/>
        <end position="366"/>
    </location>
</feature>
<feature type="transmembrane region" description="Helical" evidence="5">
    <location>
        <begin position="378"/>
        <end position="393"/>
    </location>
</feature>
<feature type="transmembrane region" description="Helical" evidence="5">
    <location>
        <begin position="246"/>
        <end position="269"/>
    </location>
</feature>
<dbReference type="InterPro" id="IPR007016">
    <property type="entry name" value="O-antigen_ligase-rel_domated"/>
</dbReference>
<sequence>MTHSPPPTAPRLALALVAVFAALPFLHPLHYLPLVNFWNEWWSAILGLGAVAAAFLLPGHRRLSLVVPAMVAVPGLLLAVVLLQLALGRIEFPRIGLLYALYLLWAALLILLGRRLAQAAGLARFAGVVAAALLFGALLGAGLAMAQWLYGATTVPWLLANAGGGSFANLGQVNHHAHHLWMGIASAFYLRGRGSVSRRFLWLAVIPLVFGSVISGSRSVFLYPIIILAVVAWARRRAPEGSAKSLLTDAMLLLPAVVALNFLGSWASIHLSSTAILSASRLYESVSGASVRWTLARTAGGIVLEHPWLGQGAGGFAWASFQAAARSDGGEFMVAEHAHNFPLDLAVEFGLPAAAAVTLLLVRWGWRFVRGGFGAEQAWIAAILAIGVVHALLEYPLWYAYFLGPTALLMGAVDVDAGWTIARRRAAIYLASILAGGAFVLAFLRFDYVALETTVISLRSGHSGQPLVDRLVVLQKESLLSPWALLTFVELIEPSRRQARERAVLCERGIRLAPARALVTRCAMQLAIAGRGEDAAGFTRAVLRAFPAEQTATADELAKGAQIHPEIEPLRQLSREPS</sequence>
<feature type="transmembrane region" description="Helical" evidence="5">
    <location>
        <begin position="125"/>
        <end position="150"/>
    </location>
</feature>
<dbReference type="GO" id="GO:0016020">
    <property type="term" value="C:membrane"/>
    <property type="evidence" value="ECO:0007669"/>
    <property type="project" value="UniProtKB-SubCell"/>
</dbReference>
<reference evidence="8" key="1">
    <citation type="journal article" date="2023" name="Nat. Microbiol.">
        <title>Enrichment and characterization of a nitric oxide-reducing microbial community in a continuous bioreactor.</title>
        <authorList>
            <person name="Garrido-Amador P."/>
            <person name="Stortenbeker N."/>
            <person name="Wessels H.J.C.T."/>
            <person name="Speth D.R."/>
            <person name="Garcia-Heredia I."/>
            <person name="Kartal B."/>
        </authorList>
    </citation>
    <scope>NUCLEOTIDE SEQUENCE</scope>
    <source>
        <strain evidence="8">MAG1</strain>
    </source>
</reference>
<evidence type="ECO:0000256" key="5">
    <source>
        <dbReference type="SAM" id="Phobius"/>
    </source>
</evidence>
<keyword evidence="4 5" id="KW-0472">Membrane</keyword>
<feature type="domain" description="O-antigen ligase-related" evidence="6">
    <location>
        <begin position="204"/>
        <end position="356"/>
    </location>
</feature>
<protein>
    <submittedName>
        <fullName evidence="8">Wzy polymerase domain-containing protein</fullName>
    </submittedName>
</protein>
<dbReference type="PANTHER" id="PTHR37422">
    <property type="entry name" value="TEICHURONIC ACID BIOSYNTHESIS PROTEIN TUAE"/>
    <property type="match status" value="1"/>
</dbReference>
<evidence type="ECO:0000256" key="4">
    <source>
        <dbReference type="ARBA" id="ARBA00023136"/>
    </source>
</evidence>
<dbReference type="InterPro" id="IPR021797">
    <property type="entry name" value="Wzy_C_2"/>
</dbReference>
<feature type="domain" description="Virulence factor membrane-bound polymerase C-terminal" evidence="7">
    <location>
        <begin position="380"/>
        <end position="553"/>
    </location>
</feature>
<dbReference type="KEGG" id="npv:OHM77_10920"/>
<feature type="transmembrane region" description="Helical" evidence="5">
    <location>
        <begin position="399"/>
        <end position="419"/>
    </location>
</feature>
<dbReference type="PANTHER" id="PTHR37422:SF21">
    <property type="entry name" value="EXOQ-LIKE PROTEIN"/>
    <property type="match status" value="1"/>
</dbReference>
<dbReference type="EMBL" id="CP107246">
    <property type="protein sequence ID" value="WIM05201.1"/>
    <property type="molecule type" value="Genomic_DNA"/>
</dbReference>
<evidence type="ECO:0000256" key="3">
    <source>
        <dbReference type="ARBA" id="ARBA00022989"/>
    </source>
</evidence>
<dbReference type="Pfam" id="PF11846">
    <property type="entry name" value="Wzy_C_2"/>
    <property type="match status" value="1"/>
</dbReference>
<organism evidence="8">
    <name type="scientific">Candidatus Nitricoxidivorans perseverans</name>
    <dbReference type="NCBI Taxonomy" id="2975601"/>
    <lineage>
        <taxon>Bacteria</taxon>
        <taxon>Pseudomonadati</taxon>
        <taxon>Pseudomonadota</taxon>
        <taxon>Betaproteobacteria</taxon>
        <taxon>Nitrosomonadales</taxon>
        <taxon>Sterolibacteriaceae</taxon>
        <taxon>Candidatus Nitricoxidivorans</taxon>
    </lineage>
</organism>